<dbReference type="PANTHER" id="PTHR11750:SF26">
    <property type="entry name" value="PROTEIN N-TERMINAL AMIDASE"/>
    <property type="match status" value="1"/>
</dbReference>
<feature type="compositionally biased region" description="Polar residues" evidence="1">
    <location>
        <begin position="419"/>
        <end position="435"/>
    </location>
</feature>
<feature type="compositionally biased region" description="Low complexity" evidence="1">
    <location>
        <begin position="382"/>
        <end position="398"/>
    </location>
</feature>
<sequence>MRISCLQFAPQSDTVDRVNKNMARADRLLTRRGVRGCRSIAVESKLDILVLPKMAFSGSNFSSESEIKPFLEPAAAGSTAGWARTTAIKYGCHVVAGYPQQINIARAKSDSPAYFSSSITVDTEGRSLINNTGRAEDEQRPKFSDCLVKRRGKVLGVISIGQYTDLADMNQGETEFSNPQETEAFTRHLLERHIDVGIISMAWKTIEKPRKLTRAPGKPDMDALTCWVARLMPLTEAEPGREILVALCNRSGFENDVMYSGTSTVLRFKDGDVHAYEILGGYEDGLLVVDTPKDPNDPDDGDFKLWPRPEENTSEREQVDEFSDGAGWPQREARSQETPCGGCNFAQDHLAKCTPHDKGSLCKDDASLEGRDYPLNVPPQPAAATKKPPRPKLLVPKSPSEPPQEIPAGKCRARLAAVQNPSASTSGVRSPTASTPYPHGNHTAVTPATPMTAFEDPTTAISPSSQCWNGQWMSSTPDSGSLYSAGQPSSVGTTVSNSHNLSRREPGEPERPKSPKSRNARLPTSLKLSGSRADCETIQILASPSMFAADSQTGSRLSKHRGRKREQRHESKENSRSSSGDSTKNALLHRNVQRSDDGHERRWNRQAARDPKYSLEARACRIFEGDRARRRKP</sequence>
<organism evidence="2 3">
    <name type="scientific">Akanthomyces muscarius</name>
    <name type="common">Entomopathogenic fungus</name>
    <name type="synonym">Lecanicillium muscarium</name>
    <dbReference type="NCBI Taxonomy" id="2231603"/>
    <lineage>
        <taxon>Eukaryota</taxon>
        <taxon>Fungi</taxon>
        <taxon>Dikarya</taxon>
        <taxon>Ascomycota</taxon>
        <taxon>Pezizomycotina</taxon>
        <taxon>Sordariomycetes</taxon>
        <taxon>Hypocreomycetidae</taxon>
        <taxon>Hypocreales</taxon>
        <taxon>Cordycipitaceae</taxon>
        <taxon>Akanthomyces</taxon>
    </lineage>
</organism>
<keyword evidence="3" id="KW-1185">Reference proteome</keyword>
<dbReference type="EMBL" id="JAJHUN010000010">
    <property type="protein sequence ID" value="KAJ4148249.1"/>
    <property type="molecule type" value="Genomic_DNA"/>
</dbReference>
<dbReference type="SUPFAM" id="SSF56317">
    <property type="entry name" value="Carbon-nitrogen hydrolase"/>
    <property type="match status" value="1"/>
</dbReference>
<comment type="caution">
    <text evidence="2">The sequence shown here is derived from an EMBL/GenBank/DDBJ whole genome shotgun (WGS) entry which is preliminary data.</text>
</comment>
<dbReference type="AlphaFoldDB" id="A0A9W8Q894"/>
<gene>
    <name evidence="2" type="ORF">LMH87_002728</name>
</gene>
<feature type="compositionally biased region" description="Basic and acidic residues" evidence="1">
    <location>
        <begin position="502"/>
        <end position="513"/>
    </location>
</feature>
<dbReference type="PANTHER" id="PTHR11750">
    <property type="entry name" value="PROTEIN N-TERMINAL AMIDASE"/>
    <property type="match status" value="1"/>
</dbReference>
<dbReference type="RefSeq" id="XP_056051190.1">
    <property type="nucleotide sequence ID" value="XM_056194230.1"/>
</dbReference>
<dbReference type="Proteomes" id="UP001144673">
    <property type="component" value="Chromosome 3"/>
</dbReference>
<feature type="compositionally biased region" description="Polar residues" evidence="1">
    <location>
        <begin position="576"/>
        <end position="585"/>
    </location>
</feature>
<dbReference type="GeneID" id="80889887"/>
<evidence type="ECO:0008006" key="4">
    <source>
        <dbReference type="Google" id="ProtNLM"/>
    </source>
</evidence>
<feature type="compositionally biased region" description="Basic residues" evidence="1">
    <location>
        <begin position="557"/>
        <end position="566"/>
    </location>
</feature>
<protein>
    <recommendedName>
        <fullName evidence="4">CN hydrolase domain-containing protein</fullName>
    </recommendedName>
</protein>
<dbReference type="InterPro" id="IPR039703">
    <property type="entry name" value="Nta1"/>
</dbReference>
<reference evidence="2" key="1">
    <citation type="journal article" date="2023" name="Access Microbiol">
        <title>De-novo genome assembly for Akanthomyces muscarius, a biocontrol agent of insect agricultural pests.</title>
        <authorList>
            <person name="Erdos Z."/>
            <person name="Studholme D.J."/>
            <person name="Raymond B."/>
            <person name="Sharma M."/>
        </authorList>
    </citation>
    <scope>NUCLEOTIDE SEQUENCE</scope>
    <source>
        <strain evidence="2">Ve6</strain>
    </source>
</reference>
<evidence type="ECO:0000256" key="1">
    <source>
        <dbReference type="SAM" id="MobiDB-lite"/>
    </source>
</evidence>
<proteinExistence type="predicted"/>
<dbReference type="InterPro" id="IPR036526">
    <property type="entry name" value="C-N_Hydrolase_sf"/>
</dbReference>
<feature type="compositionally biased region" description="Polar residues" evidence="1">
    <location>
        <begin position="459"/>
        <end position="500"/>
    </location>
</feature>
<accession>A0A9W8Q894</accession>
<name>A0A9W8Q894_AKAMU</name>
<feature type="region of interest" description="Disordered" evidence="1">
    <location>
        <begin position="372"/>
        <end position="633"/>
    </location>
</feature>
<dbReference type="KEGG" id="amus:LMH87_002728"/>
<feature type="compositionally biased region" description="Basic and acidic residues" evidence="1">
    <location>
        <begin position="292"/>
        <end position="319"/>
    </location>
</feature>
<dbReference type="Gene3D" id="3.60.110.10">
    <property type="entry name" value="Carbon-nitrogen hydrolase"/>
    <property type="match status" value="1"/>
</dbReference>
<evidence type="ECO:0000313" key="2">
    <source>
        <dbReference type="EMBL" id="KAJ4148249.1"/>
    </source>
</evidence>
<feature type="region of interest" description="Disordered" evidence="1">
    <location>
        <begin position="292"/>
        <end position="338"/>
    </location>
</feature>
<feature type="compositionally biased region" description="Basic and acidic residues" evidence="1">
    <location>
        <begin position="593"/>
        <end position="627"/>
    </location>
</feature>
<dbReference type="GO" id="GO:0070773">
    <property type="term" value="F:protein-N-terminal glutamine amidohydrolase activity"/>
    <property type="evidence" value="ECO:0007669"/>
    <property type="project" value="InterPro"/>
</dbReference>
<evidence type="ECO:0000313" key="3">
    <source>
        <dbReference type="Proteomes" id="UP001144673"/>
    </source>
</evidence>
<dbReference type="GO" id="GO:0008418">
    <property type="term" value="F:protein-N-terminal asparagine amidohydrolase activity"/>
    <property type="evidence" value="ECO:0007669"/>
    <property type="project" value="InterPro"/>
</dbReference>
<dbReference type="GO" id="GO:0030163">
    <property type="term" value="P:protein catabolic process"/>
    <property type="evidence" value="ECO:0007669"/>
    <property type="project" value="TreeGrafter"/>
</dbReference>